<dbReference type="RefSeq" id="WP_397402155.1">
    <property type="nucleotide sequence ID" value="NZ_JBIRYI010000002.1"/>
</dbReference>
<keyword evidence="2" id="KW-0378">Hydrolase</keyword>
<dbReference type="PANTHER" id="PTHR46825">
    <property type="entry name" value="D-ALANYL-D-ALANINE-CARBOXYPEPTIDASE/ENDOPEPTIDASE AMPH"/>
    <property type="match status" value="1"/>
</dbReference>
<accession>A0ABW7XGH8</accession>
<sequence length="372" mass="39551">MSTTPRHRRGRRGIAVLLIVATTTTVAATLALTLARGQVLAAVTASTAASASASLLAVTGPGPAGTWTAGSPERPGGIAEPSGHEHFRIGSITKTFVATAILQLVDEDRIDLDAPVDTYLPATVPDGATITVRQILNHTSGLYDYMKGDGWSTNRWRGDERLTTYSPDQLLAEAFRHEPYFAPGTDFRYSNTNYIVAGKVVEAVTGRPYGVVIEHRILRPLNLTGTSFPGSDPQLPEPAVHAVATLDDGSVVDVTEQNVSLDWAAGEMISTTRDLEAFFDALLGGGLISDDALAQMRTTVPMGMGFHYGLGLERFDLPCGGQLWGHGGQLLGYVTYAYRRDDGRSLTMLLASGRSDGFVSFAAATGATYCLA</sequence>
<dbReference type="EC" id="3.-.-.-" evidence="2"/>
<evidence type="ECO:0000259" key="1">
    <source>
        <dbReference type="Pfam" id="PF00144"/>
    </source>
</evidence>
<proteinExistence type="predicted"/>
<feature type="domain" description="Beta-lactamase-related" evidence="1">
    <location>
        <begin position="76"/>
        <end position="354"/>
    </location>
</feature>
<reference evidence="2 3" key="1">
    <citation type="submission" date="2024-10" db="EMBL/GenBank/DDBJ databases">
        <title>The Natural Products Discovery Center: Release of the First 8490 Sequenced Strains for Exploring Actinobacteria Biosynthetic Diversity.</title>
        <authorList>
            <person name="Kalkreuter E."/>
            <person name="Kautsar S.A."/>
            <person name="Yang D."/>
            <person name="Bader C.D."/>
            <person name="Teijaro C.N."/>
            <person name="Fluegel L."/>
            <person name="Davis C.M."/>
            <person name="Simpson J.R."/>
            <person name="Lauterbach L."/>
            <person name="Steele A.D."/>
            <person name="Gui C."/>
            <person name="Meng S."/>
            <person name="Li G."/>
            <person name="Viehrig K."/>
            <person name="Ye F."/>
            <person name="Su P."/>
            <person name="Kiefer A.F."/>
            <person name="Nichols A."/>
            <person name="Cepeda A.J."/>
            <person name="Yan W."/>
            <person name="Fan B."/>
            <person name="Jiang Y."/>
            <person name="Adhikari A."/>
            <person name="Zheng C.-J."/>
            <person name="Schuster L."/>
            <person name="Cowan T.M."/>
            <person name="Smanski M.J."/>
            <person name="Chevrette M.G."/>
            <person name="De Carvalho L.P.S."/>
            <person name="Shen B."/>
        </authorList>
    </citation>
    <scope>NUCLEOTIDE SEQUENCE [LARGE SCALE GENOMIC DNA]</scope>
    <source>
        <strain evidence="2 3">NPDC019481</strain>
    </source>
</reference>
<keyword evidence="3" id="KW-1185">Reference proteome</keyword>
<evidence type="ECO:0000313" key="3">
    <source>
        <dbReference type="Proteomes" id="UP001611580"/>
    </source>
</evidence>
<protein>
    <submittedName>
        <fullName evidence="2">Serine hydrolase domain-containing protein</fullName>
        <ecNumber evidence="2">3.-.-.-</ecNumber>
    </submittedName>
</protein>
<organism evidence="2 3">
    <name type="scientific">Promicromonospora kroppenstedtii</name>
    <dbReference type="NCBI Taxonomy" id="440482"/>
    <lineage>
        <taxon>Bacteria</taxon>
        <taxon>Bacillati</taxon>
        <taxon>Actinomycetota</taxon>
        <taxon>Actinomycetes</taxon>
        <taxon>Micrococcales</taxon>
        <taxon>Promicromonosporaceae</taxon>
        <taxon>Promicromonospora</taxon>
    </lineage>
</organism>
<gene>
    <name evidence="2" type="ORF">ACH47X_05465</name>
</gene>
<dbReference type="SUPFAM" id="SSF56601">
    <property type="entry name" value="beta-lactamase/transpeptidase-like"/>
    <property type="match status" value="1"/>
</dbReference>
<dbReference type="InterPro" id="IPR050491">
    <property type="entry name" value="AmpC-like"/>
</dbReference>
<comment type="caution">
    <text evidence="2">The sequence shown here is derived from an EMBL/GenBank/DDBJ whole genome shotgun (WGS) entry which is preliminary data.</text>
</comment>
<dbReference type="Gene3D" id="3.40.710.10">
    <property type="entry name" value="DD-peptidase/beta-lactamase superfamily"/>
    <property type="match status" value="1"/>
</dbReference>
<evidence type="ECO:0000313" key="2">
    <source>
        <dbReference type="EMBL" id="MFI2486335.1"/>
    </source>
</evidence>
<dbReference type="InterPro" id="IPR012338">
    <property type="entry name" value="Beta-lactam/transpept-like"/>
</dbReference>
<dbReference type="Pfam" id="PF00144">
    <property type="entry name" value="Beta-lactamase"/>
    <property type="match status" value="1"/>
</dbReference>
<dbReference type="InterPro" id="IPR001466">
    <property type="entry name" value="Beta-lactam-related"/>
</dbReference>
<dbReference type="EMBL" id="JBIRYI010000002">
    <property type="protein sequence ID" value="MFI2486335.1"/>
    <property type="molecule type" value="Genomic_DNA"/>
</dbReference>
<dbReference type="GO" id="GO:0016787">
    <property type="term" value="F:hydrolase activity"/>
    <property type="evidence" value="ECO:0007669"/>
    <property type="project" value="UniProtKB-KW"/>
</dbReference>
<dbReference type="Proteomes" id="UP001611580">
    <property type="component" value="Unassembled WGS sequence"/>
</dbReference>
<dbReference type="PANTHER" id="PTHR46825:SF7">
    <property type="entry name" value="D-ALANYL-D-ALANINE CARBOXYPEPTIDASE"/>
    <property type="match status" value="1"/>
</dbReference>
<name>A0ABW7XGH8_9MICO</name>